<feature type="domain" description="ATPase of the ABC class C-terminal" evidence="2">
    <location>
        <begin position="207"/>
        <end position="473"/>
    </location>
</feature>
<feature type="compositionally biased region" description="Acidic residues" evidence="1">
    <location>
        <begin position="642"/>
        <end position="651"/>
    </location>
</feature>
<dbReference type="InterPro" id="IPR049069">
    <property type="entry name" value="MRB1590-like_C"/>
</dbReference>
<dbReference type="InterPro" id="IPR046833">
    <property type="entry name" value="ABC_N"/>
</dbReference>
<feature type="compositionally biased region" description="Polar residues" evidence="1">
    <location>
        <begin position="614"/>
        <end position="637"/>
    </location>
</feature>
<gene>
    <name evidence="5" type="ORF">R6G80_04450</name>
</gene>
<evidence type="ECO:0000313" key="6">
    <source>
        <dbReference type="Proteomes" id="UP001281731"/>
    </source>
</evidence>
<reference evidence="5" key="1">
    <citation type="submission" date="2023-10" db="EMBL/GenBank/DDBJ databases">
        <title>Whole Genome based description of the genera Actinobaculum and Actinotignum reveals a complex phylogenetic relationship within the species included in the genus Actinotignum.</title>
        <authorList>
            <person name="Jensen C.S."/>
            <person name="Dargis R."/>
            <person name="Kemp M."/>
            <person name="Christensen J.J."/>
        </authorList>
    </citation>
    <scope>NUCLEOTIDE SEQUENCE</scope>
    <source>
        <strain evidence="5">SLA_B511</strain>
    </source>
</reference>
<feature type="region of interest" description="Disordered" evidence="1">
    <location>
        <begin position="471"/>
        <end position="494"/>
    </location>
</feature>
<dbReference type="InterPro" id="IPR019195">
    <property type="entry name" value="ABC_ATPase_put"/>
</dbReference>
<protein>
    <submittedName>
        <fullName evidence="5">ABC-ATPase domain-containing protein</fullName>
    </submittedName>
</protein>
<proteinExistence type="predicted"/>
<feature type="region of interest" description="Disordered" evidence="1">
    <location>
        <begin position="606"/>
        <end position="651"/>
    </location>
</feature>
<dbReference type="InterPro" id="IPR027417">
    <property type="entry name" value="P-loop_NTPase"/>
</dbReference>
<dbReference type="AlphaFoldDB" id="A0AAW9HTK8"/>
<dbReference type="Pfam" id="PF21117">
    <property type="entry name" value="MRB1590_C"/>
    <property type="match status" value="1"/>
</dbReference>
<accession>A0AAW9HTK8</accession>
<evidence type="ECO:0000259" key="2">
    <source>
        <dbReference type="Pfam" id="PF09818"/>
    </source>
</evidence>
<feature type="domain" description="ATPase of the ABC class N-terminal" evidence="3">
    <location>
        <begin position="47"/>
        <end position="195"/>
    </location>
</feature>
<dbReference type="SUPFAM" id="SSF52540">
    <property type="entry name" value="P-loop containing nucleoside triphosphate hydrolases"/>
    <property type="match status" value="1"/>
</dbReference>
<evidence type="ECO:0000259" key="3">
    <source>
        <dbReference type="Pfam" id="PF20446"/>
    </source>
</evidence>
<sequence>MNFTYEGTNRRSTSRGGYTRGNSDNFKGNRKGREKREWVRKNGSDADLIEHFHDIDGKNYPTYKSTIGDYDYEMYKIHIDKVQSDPYAPPSLLRVSANPQEIGIPADLLDSPEKRVAVADFLARTFSAYAKETDDISMARPGQEILERSYATVMENYVELRFQLQFQARGRMIMGHRMAKIVDEDLPDIIEATLNFTGDGGVEGHLDNLRKHVETYEDYLALQETLTQRGWIGFIADGSILPRRSGVSDEALSDALAFTSPENLRQTVDLPYAGTVSGMPVLPGITLIVGGGYHGKSTLLSALERSVYGHIPGDGRELVALEPNAVKVRAADGRSIKGVDVSLFINALPTGTPTDNFSTENASGSTSQAASVAEALELGTTTLLIDEDTSATNLMIRDERMRALVAGDKEPITPYVDRIKAMAESGISTVMVMGGSGDYLDCADHVLMMDHYRCVDVTQQAHEVAQKMPRNRGDISGYTAPQERYPLPLKRHGGKAKTRARGVDEIFLDRHTIDVSDVEQIVDSGQTEAIAWALRSLTDPVRATCFRGETSIREGLSALGETMNRHGLDALGAGQKPHFLVRPRLIDIAAALNRYRTLKVEHTPRDIVHPEFEGTSSQTQGSAPTAFSPDTASTTDSADYRDYDEESENDS</sequence>
<evidence type="ECO:0000259" key="4">
    <source>
        <dbReference type="Pfam" id="PF21117"/>
    </source>
</evidence>
<dbReference type="RefSeq" id="WP_320756488.1">
    <property type="nucleotide sequence ID" value="NZ_JAWNGC010000004.1"/>
</dbReference>
<dbReference type="InterPro" id="IPR046834">
    <property type="entry name" value="ABC_ATPase_C"/>
</dbReference>
<dbReference type="PANTHER" id="PTHR38149">
    <property type="entry name" value="ATPASE"/>
    <property type="match status" value="1"/>
</dbReference>
<dbReference type="EMBL" id="JAWNGC010000004">
    <property type="protein sequence ID" value="MDY5154974.1"/>
    <property type="molecule type" value="Genomic_DNA"/>
</dbReference>
<organism evidence="5 6">
    <name type="scientific">Actinotignum urinale</name>
    <dbReference type="NCBI Taxonomy" id="190146"/>
    <lineage>
        <taxon>Bacteria</taxon>
        <taxon>Bacillati</taxon>
        <taxon>Actinomycetota</taxon>
        <taxon>Actinomycetes</taxon>
        <taxon>Actinomycetales</taxon>
        <taxon>Actinomycetaceae</taxon>
        <taxon>Actinotignum</taxon>
    </lineage>
</organism>
<feature type="compositionally biased region" description="Low complexity" evidence="1">
    <location>
        <begin position="10"/>
        <end position="23"/>
    </location>
</feature>
<dbReference type="Pfam" id="PF09818">
    <property type="entry name" value="ABC_ATPase"/>
    <property type="match status" value="1"/>
</dbReference>
<evidence type="ECO:0000313" key="5">
    <source>
        <dbReference type="EMBL" id="MDY5154974.1"/>
    </source>
</evidence>
<dbReference type="Proteomes" id="UP001281731">
    <property type="component" value="Unassembled WGS sequence"/>
</dbReference>
<dbReference type="Pfam" id="PF20446">
    <property type="entry name" value="ABC_N"/>
    <property type="match status" value="1"/>
</dbReference>
<feature type="region of interest" description="Disordered" evidence="1">
    <location>
        <begin position="1"/>
        <end position="38"/>
    </location>
</feature>
<feature type="domain" description="MRB1590-like C-terminal" evidence="4">
    <location>
        <begin position="497"/>
        <end position="600"/>
    </location>
</feature>
<name>A0AAW9HTK8_9ACTO</name>
<evidence type="ECO:0000256" key="1">
    <source>
        <dbReference type="SAM" id="MobiDB-lite"/>
    </source>
</evidence>
<comment type="caution">
    <text evidence="5">The sequence shown here is derived from an EMBL/GenBank/DDBJ whole genome shotgun (WGS) entry which is preliminary data.</text>
</comment>
<dbReference type="PANTHER" id="PTHR38149:SF1">
    <property type="entry name" value="ATPASE"/>
    <property type="match status" value="1"/>
</dbReference>